<dbReference type="InterPro" id="IPR036770">
    <property type="entry name" value="Ankyrin_rpt-contain_sf"/>
</dbReference>
<dbReference type="EMBL" id="CAKOGL010000007">
    <property type="protein sequence ID" value="CAH2089034.1"/>
    <property type="molecule type" value="Genomic_DNA"/>
</dbReference>
<dbReference type="PANTHER" id="PTHR46680:SF3">
    <property type="entry name" value="NF-KAPPA-B INHIBITOR CACTUS"/>
    <property type="match status" value="1"/>
</dbReference>
<sequence>MESNKFLDMLSARSSSGGNYFHEICQAGSFALLMRAEQWMDLWRISTRSVLSAQLKKIMKINQTKKWIEMMSDKNFFGENYPRPECEASPLTHLERTESRCMDQPMSSPLTERNYNGEQCSHMIAKCKDFNAREMMRRVLELGADINGQESLNGSTPLHLCVEERNYELAEWLCERPDVNLEATNYAGQTAYQLALKRNDSLLKKMLIDTGCKVPPSYSYFKNKK</sequence>
<dbReference type="Gene3D" id="1.25.40.20">
    <property type="entry name" value="Ankyrin repeat-containing domain"/>
    <property type="match status" value="1"/>
</dbReference>
<evidence type="ECO:0000256" key="1">
    <source>
        <dbReference type="ARBA" id="ARBA00022737"/>
    </source>
</evidence>
<keyword evidence="4" id="KW-1185">Reference proteome</keyword>
<dbReference type="GO" id="GO:0071356">
    <property type="term" value="P:cellular response to tumor necrosis factor"/>
    <property type="evidence" value="ECO:0007669"/>
    <property type="project" value="TreeGrafter"/>
</dbReference>
<dbReference type="InterPro" id="IPR051070">
    <property type="entry name" value="NF-kappa-B_inhibitor"/>
</dbReference>
<dbReference type="InterPro" id="IPR002110">
    <property type="entry name" value="Ankyrin_rpt"/>
</dbReference>
<dbReference type="SUPFAM" id="SSF48403">
    <property type="entry name" value="Ankyrin repeat"/>
    <property type="match status" value="1"/>
</dbReference>
<evidence type="ECO:0000313" key="4">
    <source>
        <dbReference type="Proteomes" id="UP001153954"/>
    </source>
</evidence>
<evidence type="ECO:0000256" key="2">
    <source>
        <dbReference type="ARBA" id="ARBA00023043"/>
    </source>
</evidence>
<dbReference type="PANTHER" id="PTHR46680">
    <property type="entry name" value="NF-KAPPA-B INHIBITOR ALPHA"/>
    <property type="match status" value="1"/>
</dbReference>
<organism evidence="3 4">
    <name type="scientific">Euphydryas editha</name>
    <name type="common">Edith's checkerspot</name>
    <dbReference type="NCBI Taxonomy" id="104508"/>
    <lineage>
        <taxon>Eukaryota</taxon>
        <taxon>Metazoa</taxon>
        <taxon>Ecdysozoa</taxon>
        <taxon>Arthropoda</taxon>
        <taxon>Hexapoda</taxon>
        <taxon>Insecta</taxon>
        <taxon>Pterygota</taxon>
        <taxon>Neoptera</taxon>
        <taxon>Endopterygota</taxon>
        <taxon>Lepidoptera</taxon>
        <taxon>Glossata</taxon>
        <taxon>Ditrysia</taxon>
        <taxon>Papilionoidea</taxon>
        <taxon>Nymphalidae</taxon>
        <taxon>Nymphalinae</taxon>
        <taxon>Euphydryas</taxon>
    </lineage>
</organism>
<dbReference type="AlphaFoldDB" id="A0AAU9TU80"/>
<name>A0AAU9TU80_EUPED</name>
<evidence type="ECO:0000313" key="3">
    <source>
        <dbReference type="EMBL" id="CAH2089034.1"/>
    </source>
</evidence>
<keyword evidence="2" id="KW-0040">ANK repeat</keyword>
<evidence type="ECO:0008006" key="5">
    <source>
        <dbReference type="Google" id="ProtNLM"/>
    </source>
</evidence>
<comment type="caution">
    <text evidence="3">The sequence shown here is derived from an EMBL/GenBank/DDBJ whole genome shotgun (WGS) entry which is preliminary data.</text>
</comment>
<gene>
    <name evidence="3" type="ORF">EEDITHA_LOCUS5130</name>
</gene>
<dbReference type="GO" id="GO:0051059">
    <property type="term" value="F:NF-kappaB binding"/>
    <property type="evidence" value="ECO:0007669"/>
    <property type="project" value="TreeGrafter"/>
</dbReference>
<dbReference type="Proteomes" id="UP001153954">
    <property type="component" value="Unassembled WGS sequence"/>
</dbReference>
<protein>
    <recommendedName>
        <fullName evidence="5">ANK_REP_REGION domain-containing protein</fullName>
    </recommendedName>
</protein>
<accession>A0AAU9TU80</accession>
<dbReference type="Pfam" id="PF12796">
    <property type="entry name" value="Ank_2"/>
    <property type="match status" value="1"/>
</dbReference>
<dbReference type="SMART" id="SM00248">
    <property type="entry name" value="ANK"/>
    <property type="match status" value="2"/>
</dbReference>
<reference evidence="3" key="1">
    <citation type="submission" date="2022-03" db="EMBL/GenBank/DDBJ databases">
        <authorList>
            <person name="Tunstrom K."/>
        </authorList>
    </citation>
    <scope>NUCLEOTIDE SEQUENCE</scope>
</reference>
<dbReference type="GO" id="GO:0005829">
    <property type="term" value="C:cytosol"/>
    <property type="evidence" value="ECO:0007669"/>
    <property type="project" value="TreeGrafter"/>
</dbReference>
<keyword evidence="1" id="KW-0677">Repeat</keyword>
<proteinExistence type="predicted"/>